<organism evidence="1">
    <name type="scientific">marine sediment metagenome</name>
    <dbReference type="NCBI Taxonomy" id="412755"/>
    <lineage>
        <taxon>unclassified sequences</taxon>
        <taxon>metagenomes</taxon>
        <taxon>ecological metagenomes</taxon>
    </lineage>
</organism>
<sequence>MIPLFKVYVPDAASKQLGDVLQSGYIAEGANVKEFETCLKRYLLNENVLTTNACTSSLQIALRLSGVKAGDRVFTTSMTCIATNAPIETLSAVPVWVDVNPNHGMIAPEALFNRVAQYPDVKVLIYVCWGGDLGQLPEIDAICKANDIKLIVDAAQAFGVRTKKAILGDSTYGDYTCFSFQAIKHVTVGDGGAIAFKNGDDMARATRLKWFGLDRD</sequence>
<dbReference type="GO" id="GO:0000271">
    <property type="term" value="P:polysaccharide biosynthetic process"/>
    <property type="evidence" value="ECO:0007669"/>
    <property type="project" value="TreeGrafter"/>
</dbReference>
<dbReference type="EMBL" id="LAZR01053834">
    <property type="protein sequence ID" value="KKK79873.1"/>
    <property type="molecule type" value="Genomic_DNA"/>
</dbReference>
<dbReference type="Pfam" id="PF01041">
    <property type="entry name" value="DegT_DnrJ_EryC1"/>
    <property type="match status" value="1"/>
</dbReference>
<feature type="non-terminal residue" evidence="1">
    <location>
        <position position="216"/>
    </location>
</feature>
<protein>
    <recommendedName>
        <fullName evidence="2">Aminotransferase class V domain-containing protein</fullName>
    </recommendedName>
</protein>
<accession>A0A0F8YEM9</accession>
<dbReference type="InterPro" id="IPR015421">
    <property type="entry name" value="PyrdxlP-dep_Trfase_major"/>
</dbReference>
<dbReference type="InterPro" id="IPR000653">
    <property type="entry name" value="DegT/StrS_aminotransferase"/>
</dbReference>
<gene>
    <name evidence="1" type="ORF">LCGC14_2829160</name>
</gene>
<comment type="caution">
    <text evidence="1">The sequence shown here is derived from an EMBL/GenBank/DDBJ whole genome shotgun (WGS) entry which is preliminary data.</text>
</comment>
<dbReference type="PANTHER" id="PTHR30244:SF34">
    <property type="entry name" value="DTDP-4-AMINO-4,6-DIDEOXYGALACTOSE TRANSAMINASE"/>
    <property type="match status" value="1"/>
</dbReference>
<evidence type="ECO:0000313" key="1">
    <source>
        <dbReference type="EMBL" id="KKK79873.1"/>
    </source>
</evidence>
<proteinExistence type="predicted"/>
<dbReference type="GO" id="GO:0030170">
    <property type="term" value="F:pyridoxal phosphate binding"/>
    <property type="evidence" value="ECO:0007669"/>
    <property type="project" value="TreeGrafter"/>
</dbReference>
<name>A0A0F8YEM9_9ZZZZ</name>
<dbReference type="InterPro" id="IPR015424">
    <property type="entry name" value="PyrdxlP-dep_Trfase"/>
</dbReference>
<dbReference type="Gene3D" id="3.40.640.10">
    <property type="entry name" value="Type I PLP-dependent aspartate aminotransferase-like (Major domain)"/>
    <property type="match status" value="1"/>
</dbReference>
<evidence type="ECO:0008006" key="2">
    <source>
        <dbReference type="Google" id="ProtNLM"/>
    </source>
</evidence>
<dbReference type="PANTHER" id="PTHR30244">
    <property type="entry name" value="TRANSAMINASE"/>
    <property type="match status" value="1"/>
</dbReference>
<reference evidence="1" key="1">
    <citation type="journal article" date="2015" name="Nature">
        <title>Complex archaea that bridge the gap between prokaryotes and eukaryotes.</title>
        <authorList>
            <person name="Spang A."/>
            <person name="Saw J.H."/>
            <person name="Jorgensen S.L."/>
            <person name="Zaremba-Niedzwiedzka K."/>
            <person name="Martijn J."/>
            <person name="Lind A.E."/>
            <person name="van Eijk R."/>
            <person name="Schleper C."/>
            <person name="Guy L."/>
            <person name="Ettema T.J."/>
        </authorList>
    </citation>
    <scope>NUCLEOTIDE SEQUENCE</scope>
</reference>
<dbReference type="AlphaFoldDB" id="A0A0F8YEM9"/>
<dbReference type="GO" id="GO:0008483">
    <property type="term" value="F:transaminase activity"/>
    <property type="evidence" value="ECO:0007669"/>
    <property type="project" value="TreeGrafter"/>
</dbReference>
<dbReference type="SUPFAM" id="SSF53383">
    <property type="entry name" value="PLP-dependent transferases"/>
    <property type="match status" value="1"/>
</dbReference>